<gene>
    <name evidence="2" type="ORF">AN1_LOCUS12362</name>
</gene>
<evidence type="ECO:0000313" key="3">
    <source>
        <dbReference type="Proteomes" id="UP000426265"/>
    </source>
</evidence>
<feature type="region of interest" description="Disordered" evidence="1">
    <location>
        <begin position="1"/>
        <end position="20"/>
    </location>
</feature>
<accession>A0A654FGD2</accession>
<sequence length="109" mass="12499">MKGSISVRSSHPSRLLSRTSGSILQTRSEFIAGTMLVNWLAGRPSNKFYALQKSIDELHKTLESLEQKEKVSLLPYSTRKRKHVTWQRRGFTSEQLNIIGIVSFSYMKL</sequence>
<name>A0A654FGD2_ARATH</name>
<dbReference type="EMBL" id="CACRSJ010000106">
    <property type="protein sequence ID" value="VYS56911.1"/>
    <property type="molecule type" value="Genomic_DNA"/>
</dbReference>
<protein>
    <submittedName>
        <fullName evidence="2">Uncharacterized protein</fullName>
    </submittedName>
</protein>
<reference evidence="2 3" key="1">
    <citation type="submission" date="2019-11" db="EMBL/GenBank/DDBJ databases">
        <authorList>
            <person name="Jiao W.-B."/>
            <person name="Schneeberger K."/>
        </authorList>
    </citation>
    <scope>NUCLEOTIDE SEQUENCE [LARGE SCALE GENOMIC DNA]</scope>
    <source>
        <strain evidence="3">cv. An-1</strain>
    </source>
</reference>
<dbReference type="Proteomes" id="UP000426265">
    <property type="component" value="Unassembled WGS sequence"/>
</dbReference>
<proteinExistence type="predicted"/>
<evidence type="ECO:0000313" key="2">
    <source>
        <dbReference type="EMBL" id="VYS56911.1"/>
    </source>
</evidence>
<organism evidence="2 3">
    <name type="scientific">Arabidopsis thaliana</name>
    <name type="common">Mouse-ear cress</name>
    <dbReference type="NCBI Taxonomy" id="3702"/>
    <lineage>
        <taxon>Eukaryota</taxon>
        <taxon>Viridiplantae</taxon>
        <taxon>Streptophyta</taxon>
        <taxon>Embryophyta</taxon>
        <taxon>Tracheophyta</taxon>
        <taxon>Spermatophyta</taxon>
        <taxon>Magnoliopsida</taxon>
        <taxon>eudicotyledons</taxon>
        <taxon>Gunneridae</taxon>
        <taxon>Pentapetalae</taxon>
        <taxon>rosids</taxon>
        <taxon>malvids</taxon>
        <taxon>Brassicales</taxon>
        <taxon>Brassicaceae</taxon>
        <taxon>Camelineae</taxon>
        <taxon>Arabidopsis</taxon>
    </lineage>
</organism>
<evidence type="ECO:0000256" key="1">
    <source>
        <dbReference type="SAM" id="MobiDB-lite"/>
    </source>
</evidence>
<dbReference type="AlphaFoldDB" id="A0A654FGD2"/>